<evidence type="ECO:0000313" key="3">
    <source>
        <dbReference type="Proteomes" id="UP000529861"/>
    </source>
</evidence>
<dbReference type="Proteomes" id="UP000529861">
    <property type="component" value="Unassembled WGS sequence"/>
</dbReference>
<feature type="compositionally biased region" description="Low complexity" evidence="1">
    <location>
        <begin position="66"/>
        <end position="77"/>
    </location>
</feature>
<gene>
    <name evidence="2" type="ORF">HKI81_00685</name>
</gene>
<feature type="region of interest" description="Disordered" evidence="1">
    <location>
        <begin position="66"/>
        <end position="86"/>
    </location>
</feature>
<dbReference type="EMBL" id="JABEQB010000001">
    <property type="protein sequence ID" value="NNG65777.1"/>
    <property type="molecule type" value="Genomic_DNA"/>
</dbReference>
<dbReference type="RefSeq" id="WP_170269928.1">
    <property type="nucleotide sequence ID" value="NZ_JABEQB010000001.1"/>
</dbReference>
<sequence length="102" mass="11777">MKEKKYSFRIRESDQDIEEILSNLGASERSDFIRNAVRFYAGYKDRLDDIDKKLDCILKKIETKSENLSVSPSVSLSNDEESQKTNETEKLLIESVIDILSL</sequence>
<evidence type="ECO:0000313" key="2">
    <source>
        <dbReference type="EMBL" id="NNG65777.1"/>
    </source>
</evidence>
<protein>
    <submittedName>
        <fullName evidence="2">Uncharacterized protein</fullName>
    </submittedName>
</protein>
<dbReference type="AlphaFoldDB" id="A0A7Y2L513"/>
<accession>A0A7Y2L513</accession>
<proteinExistence type="predicted"/>
<name>A0A7Y2L513_9THEO</name>
<evidence type="ECO:0000256" key="1">
    <source>
        <dbReference type="SAM" id="MobiDB-lite"/>
    </source>
</evidence>
<reference evidence="2 3" key="1">
    <citation type="submission" date="2020-04" db="EMBL/GenBank/DDBJ databases">
        <title>Draft genome sequence of Caldanaerobacter sunterraneus. strain 1523vc isolated from Griffin hot spring, Kamchatka, Russia.</title>
        <authorList>
            <person name="Toshchakov S.V."/>
            <person name="Podosokorskaya O.A."/>
            <person name="Kublanov I.V."/>
            <person name="Korzhenkov A."/>
            <person name="Patrushev M.V."/>
        </authorList>
    </citation>
    <scope>NUCLEOTIDE SEQUENCE [LARGE SCALE GENOMIC DNA]</scope>
    <source>
        <strain evidence="2 3">1523vc</strain>
    </source>
</reference>
<comment type="caution">
    <text evidence="2">The sequence shown here is derived from an EMBL/GenBank/DDBJ whole genome shotgun (WGS) entry which is preliminary data.</text>
</comment>
<organism evidence="2 3">
    <name type="scientific">Caldanaerobacter subterraneus</name>
    <dbReference type="NCBI Taxonomy" id="911092"/>
    <lineage>
        <taxon>Bacteria</taxon>
        <taxon>Bacillati</taxon>
        <taxon>Bacillota</taxon>
        <taxon>Clostridia</taxon>
        <taxon>Thermoanaerobacterales</taxon>
        <taxon>Thermoanaerobacteraceae</taxon>
        <taxon>Caldanaerobacter</taxon>
    </lineage>
</organism>